<protein>
    <submittedName>
        <fullName evidence="1">Uncharacterized protein</fullName>
    </submittedName>
</protein>
<comment type="caution">
    <text evidence="1">The sequence shown here is derived from an EMBL/GenBank/DDBJ whole genome shotgun (WGS) entry which is preliminary data.</text>
</comment>
<dbReference type="RefSeq" id="XP_021881203.1">
    <property type="nucleotide sequence ID" value="XM_022028801.1"/>
</dbReference>
<proteinExistence type="predicted"/>
<evidence type="ECO:0000313" key="2">
    <source>
        <dbReference type="Proteomes" id="UP000193648"/>
    </source>
</evidence>
<dbReference type="Proteomes" id="UP000193648">
    <property type="component" value="Unassembled WGS sequence"/>
</dbReference>
<dbReference type="EMBL" id="MCFF01000019">
    <property type="protein sequence ID" value="ORZ15455.1"/>
    <property type="molecule type" value="Genomic_DNA"/>
</dbReference>
<dbReference type="OrthoDB" id="2400280at2759"/>
<organism evidence="1 2">
    <name type="scientific">Lobosporangium transversale</name>
    <dbReference type="NCBI Taxonomy" id="64571"/>
    <lineage>
        <taxon>Eukaryota</taxon>
        <taxon>Fungi</taxon>
        <taxon>Fungi incertae sedis</taxon>
        <taxon>Mucoromycota</taxon>
        <taxon>Mortierellomycotina</taxon>
        <taxon>Mortierellomycetes</taxon>
        <taxon>Mortierellales</taxon>
        <taxon>Mortierellaceae</taxon>
        <taxon>Lobosporangium</taxon>
    </lineage>
</organism>
<keyword evidence="2" id="KW-1185">Reference proteome</keyword>
<accession>A0A1Y2GMH8</accession>
<sequence length="433" mass="49027">MPPILSSAQPCGSYNECNPDFSSFLVQQEQKNIVSSGILQYSDIQQPDKHPFESDLVDLKAGLTAQNCSTLMAKIYSKLDQLSEVDRSRRHLVILYSDLFCPILKYHAELLSEIVRVLPEIVDSGNANDVPGSPRDTSEHTDMSNTHKINPLQSNVLAVVMSLKSDLHVRAMLAAPFHMDLYDRKHLADIQVQNASTKLQSLYIVDDSWALLQARFPPASYHSSEELKEQCVQLFAEEFRRLDSILASISTAYPSHIGLLEPICVLDQSESEIYGVPTDIAGKVIFIVTKDREERPKAVALKTRMHWIDRIFERSGYSLEWVHENVIPLYVELPDSPPMNPCQRPEMKYTGCRIRLSCRRPVEAYTRVKVRQGQGTDVLEPSVLAEVERTQIFKIQTIRRPLFEDLMGNMTLDNKTFALSGSESCQDNANPFL</sequence>
<dbReference type="GeneID" id="33570644"/>
<reference evidence="1 2" key="1">
    <citation type="submission" date="2016-07" db="EMBL/GenBank/DDBJ databases">
        <title>Pervasive Adenine N6-methylation of Active Genes in Fungi.</title>
        <authorList>
            <consortium name="DOE Joint Genome Institute"/>
            <person name="Mondo S.J."/>
            <person name="Dannebaum R.O."/>
            <person name="Kuo R.C."/>
            <person name="Labutti K."/>
            <person name="Haridas S."/>
            <person name="Kuo A."/>
            <person name="Salamov A."/>
            <person name="Ahrendt S.R."/>
            <person name="Lipzen A."/>
            <person name="Sullivan W."/>
            <person name="Andreopoulos W.B."/>
            <person name="Clum A."/>
            <person name="Lindquist E."/>
            <person name="Daum C."/>
            <person name="Ramamoorthy G.K."/>
            <person name="Gryganskyi A."/>
            <person name="Culley D."/>
            <person name="Magnuson J.K."/>
            <person name="James T.Y."/>
            <person name="O'Malley M.A."/>
            <person name="Stajich J.E."/>
            <person name="Spatafora J.W."/>
            <person name="Visel A."/>
            <person name="Grigoriev I.V."/>
        </authorList>
    </citation>
    <scope>NUCLEOTIDE SEQUENCE [LARGE SCALE GENOMIC DNA]</scope>
    <source>
        <strain evidence="1 2">NRRL 3116</strain>
    </source>
</reference>
<dbReference type="InParanoid" id="A0A1Y2GMH8"/>
<name>A0A1Y2GMH8_9FUNG</name>
<evidence type="ECO:0000313" key="1">
    <source>
        <dbReference type="EMBL" id="ORZ15455.1"/>
    </source>
</evidence>
<gene>
    <name evidence="1" type="ORF">BCR41DRAFT_396400</name>
</gene>
<dbReference type="AlphaFoldDB" id="A0A1Y2GMH8"/>